<feature type="domain" description="Protein kinase" evidence="3">
    <location>
        <begin position="186"/>
        <end position="492"/>
    </location>
</feature>
<dbReference type="SUPFAM" id="SSF56112">
    <property type="entry name" value="Protein kinase-like (PK-like)"/>
    <property type="match status" value="1"/>
</dbReference>
<feature type="repeat" description="TPR" evidence="1">
    <location>
        <begin position="710"/>
        <end position="743"/>
    </location>
</feature>
<dbReference type="InterPro" id="IPR008271">
    <property type="entry name" value="Ser/Thr_kinase_AS"/>
</dbReference>
<dbReference type="AlphaFoldDB" id="A0A0C3QDA6"/>
<dbReference type="SUPFAM" id="SSF48452">
    <property type="entry name" value="TPR-like"/>
    <property type="match status" value="3"/>
</dbReference>
<feature type="repeat" description="TPR" evidence="1">
    <location>
        <begin position="830"/>
        <end position="863"/>
    </location>
</feature>
<dbReference type="GO" id="GO:0005524">
    <property type="term" value="F:ATP binding"/>
    <property type="evidence" value="ECO:0007669"/>
    <property type="project" value="InterPro"/>
</dbReference>
<evidence type="ECO:0000256" key="1">
    <source>
        <dbReference type="PROSITE-ProRule" id="PRU00339"/>
    </source>
</evidence>
<name>A0A0C3QDA6_9AGAM</name>
<dbReference type="InterPro" id="IPR011009">
    <property type="entry name" value="Kinase-like_dom_sf"/>
</dbReference>
<dbReference type="STRING" id="1051891.A0A0C3QDA6"/>
<dbReference type="OrthoDB" id="1926212at2759"/>
<dbReference type="InterPro" id="IPR000719">
    <property type="entry name" value="Prot_kinase_dom"/>
</dbReference>
<dbReference type="Pfam" id="PF00069">
    <property type="entry name" value="Pkinase"/>
    <property type="match status" value="1"/>
</dbReference>
<evidence type="ECO:0000259" key="3">
    <source>
        <dbReference type="PROSITE" id="PS50011"/>
    </source>
</evidence>
<dbReference type="EMBL" id="KN822989">
    <property type="protein sequence ID" value="KIO28900.1"/>
    <property type="molecule type" value="Genomic_DNA"/>
</dbReference>
<dbReference type="InterPro" id="IPR019734">
    <property type="entry name" value="TPR_rpt"/>
</dbReference>
<dbReference type="Proteomes" id="UP000054248">
    <property type="component" value="Unassembled WGS sequence"/>
</dbReference>
<feature type="compositionally biased region" description="Basic and acidic residues" evidence="2">
    <location>
        <begin position="155"/>
        <end position="169"/>
    </location>
</feature>
<reference evidence="4 5" key="1">
    <citation type="submission" date="2014-04" db="EMBL/GenBank/DDBJ databases">
        <authorList>
            <consortium name="DOE Joint Genome Institute"/>
            <person name="Kuo A."/>
            <person name="Girlanda M."/>
            <person name="Perotto S."/>
            <person name="Kohler A."/>
            <person name="Nagy L.G."/>
            <person name="Floudas D."/>
            <person name="Copeland A."/>
            <person name="Barry K.W."/>
            <person name="Cichocki N."/>
            <person name="Veneault-Fourrey C."/>
            <person name="LaButti K."/>
            <person name="Lindquist E.A."/>
            <person name="Lipzen A."/>
            <person name="Lundell T."/>
            <person name="Morin E."/>
            <person name="Murat C."/>
            <person name="Sun H."/>
            <person name="Tunlid A."/>
            <person name="Henrissat B."/>
            <person name="Grigoriev I.V."/>
            <person name="Hibbett D.S."/>
            <person name="Martin F."/>
            <person name="Nordberg H.P."/>
            <person name="Cantor M.N."/>
            <person name="Hua S.X."/>
        </authorList>
    </citation>
    <scope>NUCLEOTIDE SEQUENCE [LARGE SCALE GENOMIC DNA]</scope>
    <source>
        <strain evidence="4 5">MUT 4182</strain>
    </source>
</reference>
<evidence type="ECO:0000313" key="4">
    <source>
        <dbReference type="EMBL" id="KIO28900.1"/>
    </source>
</evidence>
<keyword evidence="1" id="KW-0802">TPR repeat</keyword>
<dbReference type="SMART" id="SM00220">
    <property type="entry name" value="S_TKc"/>
    <property type="match status" value="1"/>
</dbReference>
<dbReference type="PROSITE" id="PS50293">
    <property type="entry name" value="TPR_REGION"/>
    <property type="match status" value="2"/>
</dbReference>
<dbReference type="HOGENOM" id="CLU_000288_7_37_1"/>
<evidence type="ECO:0000313" key="5">
    <source>
        <dbReference type="Proteomes" id="UP000054248"/>
    </source>
</evidence>
<reference evidence="5" key="2">
    <citation type="submission" date="2015-01" db="EMBL/GenBank/DDBJ databases">
        <title>Evolutionary Origins and Diversification of the Mycorrhizal Mutualists.</title>
        <authorList>
            <consortium name="DOE Joint Genome Institute"/>
            <consortium name="Mycorrhizal Genomics Consortium"/>
            <person name="Kohler A."/>
            <person name="Kuo A."/>
            <person name="Nagy L.G."/>
            <person name="Floudas D."/>
            <person name="Copeland A."/>
            <person name="Barry K.W."/>
            <person name="Cichocki N."/>
            <person name="Veneault-Fourrey C."/>
            <person name="LaButti K."/>
            <person name="Lindquist E.A."/>
            <person name="Lipzen A."/>
            <person name="Lundell T."/>
            <person name="Morin E."/>
            <person name="Murat C."/>
            <person name="Riley R."/>
            <person name="Ohm R."/>
            <person name="Sun H."/>
            <person name="Tunlid A."/>
            <person name="Henrissat B."/>
            <person name="Grigoriev I.V."/>
            <person name="Hibbett D.S."/>
            <person name="Martin F."/>
        </authorList>
    </citation>
    <scope>NUCLEOTIDE SEQUENCE [LARGE SCALE GENOMIC DNA]</scope>
    <source>
        <strain evidence="5">MUT 4182</strain>
    </source>
</reference>
<protein>
    <recommendedName>
        <fullName evidence="3">Protein kinase domain-containing protein</fullName>
    </recommendedName>
</protein>
<dbReference type="PROSITE" id="PS00108">
    <property type="entry name" value="PROTEIN_KINASE_ST"/>
    <property type="match status" value="1"/>
</dbReference>
<feature type="repeat" description="TPR" evidence="1">
    <location>
        <begin position="790"/>
        <end position="823"/>
    </location>
</feature>
<accession>A0A0C3QDA6</accession>
<feature type="region of interest" description="Disordered" evidence="2">
    <location>
        <begin position="345"/>
        <end position="365"/>
    </location>
</feature>
<gene>
    <name evidence="4" type="ORF">M407DRAFT_21977</name>
</gene>
<feature type="repeat" description="TPR" evidence="1">
    <location>
        <begin position="910"/>
        <end position="943"/>
    </location>
</feature>
<feature type="repeat" description="TPR" evidence="1">
    <location>
        <begin position="750"/>
        <end position="783"/>
    </location>
</feature>
<dbReference type="Gene3D" id="1.10.510.10">
    <property type="entry name" value="Transferase(Phosphotransferase) domain 1"/>
    <property type="match status" value="1"/>
</dbReference>
<dbReference type="PANTHER" id="PTHR10098">
    <property type="entry name" value="RAPSYN-RELATED"/>
    <property type="match status" value="1"/>
</dbReference>
<keyword evidence="5" id="KW-1185">Reference proteome</keyword>
<dbReference type="PANTHER" id="PTHR10098:SF108">
    <property type="entry name" value="TETRATRICOPEPTIDE REPEAT PROTEIN 28"/>
    <property type="match status" value="1"/>
</dbReference>
<dbReference type="GO" id="GO:0004672">
    <property type="term" value="F:protein kinase activity"/>
    <property type="evidence" value="ECO:0007669"/>
    <property type="project" value="InterPro"/>
</dbReference>
<feature type="compositionally biased region" description="Acidic residues" evidence="2">
    <location>
        <begin position="184"/>
        <end position="210"/>
    </location>
</feature>
<organism evidence="4 5">
    <name type="scientific">Tulasnella calospora MUT 4182</name>
    <dbReference type="NCBI Taxonomy" id="1051891"/>
    <lineage>
        <taxon>Eukaryota</taxon>
        <taxon>Fungi</taxon>
        <taxon>Dikarya</taxon>
        <taxon>Basidiomycota</taxon>
        <taxon>Agaricomycotina</taxon>
        <taxon>Agaricomycetes</taxon>
        <taxon>Cantharellales</taxon>
        <taxon>Tulasnellaceae</taxon>
        <taxon>Tulasnella</taxon>
    </lineage>
</organism>
<proteinExistence type="predicted"/>
<sequence>MPVRLEEEGMCRGAPHPGFAALSVLSHQTSFLKSTLSPLNSVLIHPSLPSRPEYLMNKDQVDPSPSVESHQVDQGGRVWSSNSLREKLEKLEEWRIDASLIEFPEDPHEFHGGNAAVERAFIWVSRSDDEDNIDGPEHSSDELPSPDAPAIKPDGGAKESECDRQDKDGSQASNLHQEDCGGKDDEEETEEDGERDHEVGDEEQELDDEDVERKTVAVKKLKIADDTNVERVLGLALREMEFLIELNHANIVGVTGFVEDLPNNIVWLILPWEDNGNLRDFLASGNWEIPERISLVTDVTRGVEYLHSREPPICHGDLKSLNVLVNAEFDAVITDLGSARRLSNTNLEGTEEDEEGLPQSADLTASPADAPLQVTFSTSTNTITLTGNVYTLRWAAPELLMEDQASLWSDIWALGWIYYETMTNAIPFEDVSTDIRVVERVIQGDLPSITDDVRVSSIMALCSLMAQCWNILPRERPTAQECQSSIEWMPWAIPSRREASSVESPQALSPTLLIMLGDLHLQQDNYPRALSVYSKALSKYTNNGYANGRAKTLCALANVQRCLDKYEEAASLYSEALKICAEVDDRDGKATALRGLGCVSELQREYNTAISYHSQALQIYTDLQDSGSRADTLCAIAEVQLHQTKFSDALANYSQALSISTDAGNSFQMAIALCGLGNTHRLREDPTEAISCHTRALDLYNADGNDSGRATALCGLGIVHHDQRELNEAISCYSKALQVRAKIGDTSGSADALRSLGLVYSDQDRYDDAISKYSEALQISIDIGDRSGRAETLRGLADLYRRQEQYAQALAHYSEALQISIEISEKGGQSDAWYGIATVYYDQDEYDAALSHFGKALKVRGDIGDMSGQAEVLDYLAEVCRLQEKYDDAISYNSKALQVRTEIGDAKGRAHSFCNLAEVYHSQEQYEDAISHYSEALHIFADIGDTEGRANTLQTLVEVYRNQNRLTEALSTAEQAAALISQVGNQEKASAALEEVASIRELIEGTTQYDARPGEPQAPFTLP</sequence>
<feature type="region of interest" description="Disordered" evidence="2">
    <location>
        <begin position="128"/>
        <end position="212"/>
    </location>
</feature>
<dbReference type="Gene3D" id="1.25.40.10">
    <property type="entry name" value="Tetratricopeptide repeat domain"/>
    <property type="match status" value="4"/>
</dbReference>
<dbReference type="PROSITE" id="PS50005">
    <property type="entry name" value="TPR"/>
    <property type="match status" value="6"/>
</dbReference>
<dbReference type="InterPro" id="IPR011990">
    <property type="entry name" value="TPR-like_helical_dom_sf"/>
</dbReference>
<dbReference type="Pfam" id="PF13424">
    <property type="entry name" value="TPR_12"/>
    <property type="match status" value="5"/>
</dbReference>
<evidence type="ECO:0000256" key="2">
    <source>
        <dbReference type="SAM" id="MobiDB-lite"/>
    </source>
</evidence>
<feature type="repeat" description="TPR" evidence="1">
    <location>
        <begin position="510"/>
        <end position="543"/>
    </location>
</feature>
<dbReference type="SMART" id="SM00028">
    <property type="entry name" value="TPR"/>
    <property type="match status" value="12"/>
</dbReference>
<dbReference type="PROSITE" id="PS50011">
    <property type="entry name" value="PROTEIN_KINASE_DOM"/>
    <property type="match status" value="1"/>
</dbReference>